<organism evidence="1">
    <name type="scientific">marine sediment metagenome</name>
    <dbReference type="NCBI Taxonomy" id="412755"/>
    <lineage>
        <taxon>unclassified sequences</taxon>
        <taxon>metagenomes</taxon>
        <taxon>ecological metagenomes</taxon>
    </lineage>
</organism>
<dbReference type="EMBL" id="BARV01041560">
    <property type="protein sequence ID" value="GAI51888.1"/>
    <property type="molecule type" value="Genomic_DNA"/>
</dbReference>
<protein>
    <submittedName>
        <fullName evidence="1">Uncharacterized protein</fullName>
    </submittedName>
</protein>
<reference evidence="1" key="1">
    <citation type="journal article" date="2014" name="Front. Microbiol.">
        <title>High frequency of phylogenetically diverse reductive dehalogenase-homologous genes in deep subseafloor sedimentary metagenomes.</title>
        <authorList>
            <person name="Kawai M."/>
            <person name="Futagami T."/>
            <person name="Toyoda A."/>
            <person name="Takaki Y."/>
            <person name="Nishi S."/>
            <person name="Hori S."/>
            <person name="Arai W."/>
            <person name="Tsubouchi T."/>
            <person name="Morono Y."/>
            <person name="Uchiyama I."/>
            <person name="Ito T."/>
            <person name="Fujiyama A."/>
            <person name="Inagaki F."/>
            <person name="Takami H."/>
        </authorList>
    </citation>
    <scope>NUCLEOTIDE SEQUENCE</scope>
    <source>
        <strain evidence="1">Expedition CK06-06</strain>
    </source>
</reference>
<dbReference type="AlphaFoldDB" id="X1P7P5"/>
<evidence type="ECO:0000313" key="1">
    <source>
        <dbReference type="EMBL" id="GAI51888.1"/>
    </source>
</evidence>
<comment type="caution">
    <text evidence="1">The sequence shown here is derived from an EMBL/GenBank/DDBJ whole genome shotgun (WGS) entry which is preliminary data.</text>
</comment>
<name>X1P7P5_9ZZZZ</name>
<accession>X1P7P5</accession>
<sequence length="63" mass="7423">MEKKESEVLDSGRSLAKKIMQAWKPEIVRVYDSWLKEKSEDAERVIDVVSRHPVISRINARQR</sequence>
<feature type="non-terminal residue" evidence="1">
    <location>
        <position position="63"/>
    </location>
</feature>
<proteinExistence type="predicted"/>
<gene>
    <name evidence="1" type="ORF">S06H3_62859</name>
</gene>